<dbReference type="Proteomes" id="UP001500943">
    <property type="component" value="Unassembled WGS sequence"/>
</dbReference>
<dbReference type="PANTHER" id="PTHR11895:SF7">
    <property type="entry name" value="GLUTAMYL-TRNA(GLN) AMIDOTRANSFERASE SUBUNIT A, MITOCHONDRIAL"/>
    <property type="match status" value="1"/>
</dbReference>
<feature type="domain" description="Amidase" evidence="2">
    <location>
        <begin position="25"/>
        <end position="449"/>
    </location>
</feature>
<dbReference type="PROSITE" id="PS00571">
    <property type="entry name" value="AMIDASES"/>
    <property type="match status" value="1"/>
</dbReference>
<protein>
    <submittedName>
        <fullName evidence="3">Amidase</fullName>
    </submittedName>
</protein>
<dbReference type="SUPFAM" id="SSF75304">
    <property type="entry name" value="Amidase signature (AS) enzymes"/>
    <property type="match status" value="1"/>
</dbReference>
<comment type="similarity">
    <text evidence="1">Belongs to the amidase family.</text>
</comment>
<gene>
    <name evidence="3" type="ORF">GCM10009655_14540</name>
</gene>
<dbReference type="Gene3D" id="3.90.1300.10">
    <property type="entry name" value="Amidase signature (AS) domain"/>
    <property type="match status" value="1"/>
</dbReference>
<dbReference type="InterPro" id="IPR020556">
    <property type="entry name" value="Amidase_CS"/>
</dbReference>
<evidence type="ECO:0000313" key="4">
    <source>
        <dbReference type="Proteomes" id="UP001500943"/>
    </source>
</evidence>
<keyword evidence="4" id="KW-1185">Reference proteome</keyword>
<dbReference type="InterPro" id="IPR023631">
    <property type="entry name" value="Amidase_dom"/>
</dbReference>
<sequence>MSELHFLSALEQLHLLRAGELKPSELVAHYLDRIERLNPELGAFTVVTPDAARERAAELEKLGSRASTLWGLASGEKDLWARAGVRTAYGSRAFAHFVPEVSDEVVDVLDAAGAISLGKTATPEFGLPAYTEPLSDAPAVNPWNTSLGSGGSSGGAAVAVSAGLLPFAPGSDGGGSIRIPTAATGLVGLKPSRGRVPSGSGFGSLGQLPVTGPIARTVADAALLLDALAGPSPYSVGPPNWGGGAFLNAAIRGEGTFSIGVMTTSPWDDTYDITVSPEAQDALDLARTALDQLGHGSEDFALEPSPEYAEAFTVLWQAGAAGIPLDGEQLELVEPLTKWLVESGRRMSAREVGVAIATLSRFERRVIHQFSSYDAVLTPAMAMTPRPLGWFHAEDAFENFAKQVQYTPWTSFVNVAGLPAISLPVHETAEGLPMGVQLIGRPGREDVLLAIGAQLERRLQWGSRHPAAFRDQGQS</sequence>
<evidence type="ECO:0000313" key="3">
    <source>
        <dbReference type="EMBL" id="GAA1216336.1"/>
    </source>
</evidence>
<dbReference type="EMBL" id="BAAAKW010000027">
    <property type="protein sequence ID" value="GAA1216336.1"/>
    <property type="molecule type" value="Genomic_DNA"/>
</dbReference>
<dbReference type="RefSeq" id="WP_343924547.1">
    <property type="nucleotide sequence ID" value="NZ_BAAAKW010000027.1"/>
</dbReference>
<organism evidence="3 4">
    <name type="scientific">Rhodoglobus aureus</name>
    <dbReference type="NCBI Taxonomy" id="191497"/>
    <lineage>
        <taxon>Bacteria</taxon>
        <taxon>Bacillati</taxon>
        <taxon>Actinomycetota</taxon>
        <taxon>Actinomycetes</taxon>
        <taxon>Micrococcales</taxon>
        <taxon>Microbacteriaceae</taxon>
        <taxon>Rhodoglobus</taxon>
    </lineage>
</organism>
<name>A0ABN1VLQ2_9MICO</name>
<comment type="caution">
    <text evidence="3">The sequence shown here is derived from an EMBL/GenBank/DDBJ whole genome shotgun (WGS) entry which is preliminary data.</text>
</comment>
<dbReference type="Pfam" id="PF01425">
    <property type="entry name" value="Amidase"/>
    <property type="match status" value="1"/>
</dbReference>
<reference evidence="3 4" key="1">
    <citation type="journal article" date="2019" name="Int. J. Syst. Evol. Microbiol.">
        <title>The Global Catalogue of Microorganisms (GCM) 10K type strain sequencing project: providing services to taxonomists for standard genome sequencing and annotation.</title>
        <authorList>
            <consortium name="The Broad Institute Genomics Platform"/>
            <consortium name="The Broad Institute Genome Sequencing Center for Infectious Disease"/>
            <person name="Wu L."/>
            <person name="Ma J."/>
        </authorList>
    </citation>
    <scope>NUCLEOTIDE SEQUENCE [LARGE SCALE GENOMIC DNA]</scope>
    <source>
        <strain evidence="3 4">JCM 12762</strain>
    </source>
</reference>
<proteinExistence type="inferred from homology"/>
<evidence type="ECO:0000256" key="1">
    <source>
        <dbReference type="ARBA" id="ARBA00009199"/>
    </source>
</evidence>
<evidence type="ECO:0000259" key="2">
    <source>
        <dbReference type="Pfam" id="PF01425"/>
    </source>
</evidence>
<dbReference type="InterPro" id="IPR036928">
    <property type="entry name" value="AS_sf"/>
</dbReference>
<dbReference type="InterPro" id="IPR000120">
    <property type="entry name" value="Amidase"/>
</dbReference>
<accession>A0ABN1VLQ2</accession>
<dbReference type="PANTHER" id="PTHR11895">
    <property type="entry name" value="TRANSAMIDASE"/>
    <property type="match status" value="1"/>
</dbReference>